<gene>
    <name evidence="1" type="ORF">PSON_ATCC_30995.1.T0560016</name>
</gene>
<dbReference type="PANTHER" id="PTHR33706:SF1">
    <property type="entry name" value="TPR REPEAT PROTEIN"/>
    <property type="match status" value="1"/>
</dbReference>
<reference evidence="1" key="1">
    <citation type="submission" date="2021-01" db="EMBL/GenBank/DDBJ databases">
        <authorList>
            <consortium name="Genoscope - CEA"/>
            <person name="William W."/>
        </authorList>
    </citation>
    <scope>NUCLEOTIDE SEQUENCE</scope>
</reference>
<sequence length="590" mass="70040">MHTSIQNHIICLQPLHQGKFTKEFVVDKWDHSRKQLVQTKIQITIQNQEFMIYSQDGVILRIEKVYDFEKNPEILNNMEQIKNLTWQGLYGLNDKKYGKWIAFWNVLELMDVGGYYKDGLKQGLWRDITKNYQSHIQIFEIGEYQKDLRVGVWKYTDDNNNWIGGGIYDYEGYKKGKWIVLDEQFSKQSEVIYNGEYNIKGQKVGRWDILLNGKQIGGGQYHFSSSNKIGKWIELDQGFYISKQITYSGKYNEHGMKTGRWDIFYNDYLDNNQLKNFKIGGGEYQSGKKIGRWIEVDEQFCKYKQVVYIGDYDMMGMKIGKWCINYKDGDDKEKYKYIGGGSYDNQTGNKTGIWIELDEQFYKYRLVTYTGSYDQNNIKVDRWDIYYNNFQANNQWKKKLIGGGKYKSSSGKKIGLWLELDERFKISLQIFQHGEYNKYGMKIGRWDIFCNNYHVNDCCKNIQIGGGYYDYCLGNKIGRWIELDERFSRIKKITYNGEYDMKGIKIGRWDIFNNGFQANYQLNEKYIGGGSYDSSLGVKFGRWIELDDQFVDYQQYTYEGEYNSKGKKINLWVKMDIKQNKQLKELRYDN</sequence>
<protein>
    <submittedName>
        <fullName evidence="1">Uncharacterized protein</fullName>
    </submittedName>
</protein>
<dbReference type="OrthoDB" id="5981048at2759"/>
<evidence type="ECO:0000313" key="2">
    <source>
        <dbReference type="Proteomes" id="UP000692954"/>
    </source>
</evidence>
<comment type="caution">
    <text evidence="1">The sequence shown here is derived from an EMBL/GenBank/DDBJ whole genome shotgun (WGS) entry which is preliminary data.</text>
</comment>
<dbReference type="PANTHER" id="PTHR33706">
    <property type="entry name" value="MORN VARIANT REPEAT PROTEIN"/>
    <property type="match status" value="1"/>
</dbReference>
<organism evidence="1 2">
    <name type="scientific">Paramecium sonneborni</name>
    <dbReference type="NCBI Taxonomy" id="65129"/>
    <lineage>
        <taxon>Eukaryota</taxon>
        <taxon>Sar</taxon>
        <taxon>Alveolata</taxon>
        <taxon>Ciliophora</taxon>
        <taxon>Intramacronucleata</taxon>
        <taxon>Oligohymenophorea</taxon>
        <taxon>Peniculida</taxon>
        <taxon>Parameciidae</taxon>
        <taxon>Paramecium</taxon>
    </lineage>
</organism>
<dbReference type="AlphaFoldDB" id="A0A8S1NLS9"/>
<dbReference type="Proteomes" id="UP000692954">
    <property type="component" value="Unassembled WGS sequence"/>
</dbReference>
<accession>A0A8S1NLS9</accession>
<keyword evidence="2" id="KW-1185">Reference proteome</keyword>
<dbReference type="EMBL" id="CAJJDN010000056">
    <property type="protein sequence ID" value="CAD8090443.1"/>
    <property type="molecule type" value="Genomic_DNA"/>
</dbReference>
<proteinExistence type="predicted"/>
<evidence type="ECO:0000313" key="1">
    <source>
        <dbReference type="EMBL" id="CAD8090443.1"/>
    </source>
</evidence>
<name>A0A8S1NLS9_9CILI</name>